<comment type="caution">
    <text evidence="9">The sequence shown here is derived from an EMBL/GenBank/DDBJ whole genome shotgun (WGS) entry which is preliminary data.</text>
</comment>
<accession>A0AA38WMN3</accession>
<dbReference type="Proteomes" id="UP001172457">
    <property type="component" value="Chromosome 4"/>
</dbReference>
<dbReference type="GO" id="GO:0016705">
    <property type="term" value="F:oxidoreductase activity, acting on paired donors, with incorporation or reduction of molecular oxygen"/>
    <property type="evidence" value="ECO:0007669"/>
    <property type="project" value="InterPro"/>
</dbReference>
<evidence type="ECO:0000256" key="4">
    <source>
        <dbReference type="ARBA" id="ARBA00023002"/>
    </source>
</evidence>
<evidence type="ECO:0000313" key="9">
    <source>
        <dbReference type="EMBL" id="KAJ9554061.1"/>
    </source>
</evidence>
<dbReference type="PANTHER" id="PTHR24296">
    <property type="entry name" value="CYTOCHROME P450"/>
    <property type="match status" value="1"/>
</dbReference>
<reference evidence="9" key="1">
    <citation type="submission" date="2023-03" db="EMBL/GenBank/DDBJ databases">
        <title>Chromosome-scale reference genome and RAD-based genetic map of yellow starthistle (Centaurea solstitialis) reveal putative structural variation and QTLs associated with invader traits.</title>
        <authorList>
            <person name="Reatini B."/>
            <person name="Cang F.A."/>
            <person name="Jiang Q."/>
            <person name="Mckibben M.T.W."/>
            <person name="Barker M.S."/>
            <person name="Rieseberg L.H."/>
            <person name="Dlugosch K.M."/>
        </authorList>
    </citation>
    <scope>NUCLEOTIDE SEQUENCE</scope>
    <source>
        <strain evidence="9">CAN-66</strain>
        <tissue evidence="9">Leaf</tissue>
    </source>
</reference>
<dbReference type="InterPro" id="IPR017972">
    <property type="entry name" value="Cyt_P450_CS"/>
</dbReference>
<dbReference type="CDD" id="cd11064">
    <property type="entry name" value="CYP86A"/>
    <property type="match status" value="1"/>
</dbReference>
<dbReference type="InterPro" id="IPR036396">
    <property type="entry name" value="Cyt_P450_sf"/>
</dbReference>
<protein>
    <recommendedName>
        <fullName evidence="11">Cytochrome P450</fullName>
    </recommendedName>
</protein>
<dbReference type="PRINTS" id="PR00385">
    <property type="entry name" value="P450"/>
</dbReference>
<dbReference type="GO" id="GO:0005506">
    <property type="term" value="F:iron ion binding"/>
    <property type="evidence" value="ECO:0007669"/>
    <property type="project" value="InterPro"/>
</dbReference>
<dbReference type="PRINTS" id="PR00463">
    <property type="entry name" value="EP450I"/>
</dbReference>
<evidence type="ECO:0000256" key="8">
    <source>
        <dbReference type="SAM" id="SignalP"/>
    </source>
</evidence>
<dbReference type="Gene3D" id="1.10.630.10">
    <property type="entry name" value="Cytochrome P450"/>
    <property type="match status" value="2"/>
</dbReference>
<evidence type="ECO:0000256" key="3">
    <source>
        <dbReference type="ARBA" id="ARBA00022723"/>
    </source>
</evidence>
<evidence type="ECO:0000313" key="10">
    <source>
        <dbReference type="Proteomes" id="UP001172457"/>
    </source>
</evidence>
<sequence>MAFLEYSFILSLLLILTTSKQTTRITNWPIVGTIPGVLVNIHRVHDLVTAGLNRGGGTSMVKVPWFGHWDILITADPANINHILSKNFANYPKGDKFSKIFDILGDGILNADGKSWEINRKVSLSVLKSAGFQSVLETITWNKVEKGLLPVLESVCEHGKEVDLQEIFQRFYFDTICKLFMDKDFETLSLDFPSHPCLKAMTEAHEALFLRHFMPPCLWKLLKLLRLGKEKKLSDGWRISDEYIYECLAEKQNEYNNINSSQPQDGKFMIYTAFMRALEVHDIDTCWDRTKFIRDTAVNMISAGKETTTSGLCWFLYMVAKNPSVQEKILEEIHTHLEVKVGERWDAEELGKMVYLHAALCESLRLFPSVPFNHKCPLQPDILPSGHKVDQNTEIILSFYSMGRMKSVWGEDCKEFKPERWITKSGEIKHEPTFKFTTFNSGPRACVGKNMALCQLKIVSTAIIYRYHIKLVEGHPVLPAASMVLEMKHGLKTIYSGQRFEADHSIHMHLEVKVGERWNAEELGKMVYLHATICESLRLFPSIPFNHKSSSQPDILPSGHKVDQNTEIILSLYSMGRMKSVWGEDSKEFKPERWMGHNELKVGVSCRNFAIYNGQRFEADHLVNFSIIYRRFQIARGVAWRQSQASSLGSHGEVAAFFKA</sequence>
<comment type="similarity">
    <text evidence="2 7">Belongs to the cytochrome P450 family.</text>
</comment>
<dbReference type="InterPro" id="IPR002401">
    <property type="entry name" value="Cyt_P450_E_grp-I"/>
</dbReference>
<evidence type="ECO:0000256" key="5">
    <source>
        <dbReference type="ARBA" id="ARBA00023004"/>
    </source>
</evidence>
<name>A0AA38WMN3_9ASTR</name>
<evidence type="ECO:0008006" key="11">
    <source>
        <dbReference type="Google" id="ProtNLM"/>
    </source>
</evidence>
<dbReference type="PROSITE" id="PS00086">
    <property type="entry name" value="CYTOCHROME_P450"/>
    <property type="match status" value="1"/>
</dbReference>
<keyword evidence="5 6" id="KW-0408">Iron</keyword>
<gene>
    <name evidence="9" type="ORF">OSB04_018106</name>
</gene>
<dbReference type="GO" id="GO:0020037">
    <property type="term" value="F:heme binding"/>
    <property type="evidence" value="ECO:0007669"/>
    <property type="project" value="InterPro"/>
</dbReference>
<dbReference type="AlphaFoldDB" id="A0AA38WMN3"/>
<dbReference type="GO" id="GO:0006629">
    <property type="term" value="P:lipid metabolic process"/>
    <property type="evidence" value="ECO:0007669"/>
    <property type="project" value="UniProtKB-ARBA"/>
</dbReference>
<organism evidence="9 10">
    <name type="scientific">Centaurea solstitialis</name>
    <name type="common">yellow star-thistle</name>
    <dbReference type="NCBI Taxonomy" id="347529"/>
    <lineage>
        <taxon>Eukaryota</taxon>
        <taxon>Viridiplantae</taxon>
        <taxon>Streptophyta</taxon>
        <taxon>Embryophyta</taxon>
        <taxon>Tracheophyta</taxon>
        <taxon>Spermatophyta</taxon>
        <taxon>Magnoliopsida</taxon>
        <taxon>eudicotyledons</taxon>
        <taxon>Gunneridae</taxon>
        <taxon>Pentapetalae</taxon>
        <taxon>asterids</taxon>
        <taxon>campanulids</taxon>
        <taxon>Asterales</taxon>
        <taxon>Asteraceae</taxon>
        <taxon>Carduoideae</taxon>
        <taxon>Cardueae</taxon>
        <taxon>Centaureinae</taxon>
        <taxon>Centaurea</taxon>
    </lineage>
</organism>
<keyword evidence="4 7" id="KW-0560">Oxidoreductase</keyword>
<feature type="binding site" description="axial binding residue" evidence="6">
    <location>
        <position position="446"/>
    </location>
    <ligand>
        <name>heme</name>
        <dbReference type="ChEBI" id="CHEBI:30413"/>
    </ligand>
    <ligandPart>
        <name>Fe</name>
        <dbReference type="ChEBI" id="CHEBI:18248"/>
    </ligandPart>
</feature>
<evidence type="ECO:0000256" key="6">
    <source>
        <dbReference type="PIRSR" id="PIRSR602401-1"/>
    </source>
</evidence>
<keyword evidence="8" id="KW-0732">Signal</keyword>
<feature type="chain" id="PRO_5041342717" description="Cytochrome P450" evidence="8">
    <location>
        <begin position="20"/>
        <end position="660"/>
    </location>
</feature>
<dbReference type="EMBL" id="JARYMX010000004">
    <property type="protein sequence ID" value="KAJ9554061.1"/>
    <property type="molecule type" value="Genomic_DNA"/>
</dbReference>
<evidence type="ECO:0000256" key="1">
    <source>
        <dbReference type="ARBA" id="ARBA00001971"/>
    </source>
</evidence>
<comment type="cofactor">
    <cofactor evidence="1 6">
        <name>heme</name>
        <dbReference type="ChEBI" id="CHEBI:30413"/>
    </cofactor>
</comment>
<evidence type="ECO:0000256" key="2">
    <source>
        <dbReference type="ARBA" id="ARBA00010617"/>
    </source>
</evidence>
<dbReference type="InterPro" id="IPR001128">
    <property type="entry name" value="Cyt_P450"/>
</dbReference>
<keyword evidence="7" id="KW-0503">Monooxygenase</keyword>
<keyword evidence="3 6" id="KW-0479">Metal-binding</keyword>
<dbReference type="SUPFAM" id="SSF48264">
    <property type="entry name" value="Cytochrome P450"/>
    <property type="match status" value="2"/>
</dbReference>
<dbReference type="GO" id="GO:0004497">
    <property type="term" value="F:monooxygenase activity"/>
    <property type="evidence" value="ECO:0007669"/>
    <property type="project" value="UniProtKB-KW"/>
</dbReference>
<dbReference type="Pfam" id="PF00067">
    <property type="entry name" value="p450"/>
    <property type="match status" value="2"/>
</dbReference>
<evidence type="ECO:0000256" key="7">
    <source>
        <dbReference type="RuleBase" id="RU000461"/>
    </source>
</evidence>
<feature type="signal peptide" evidence="8">
    <location>
        <begin position="1"/>
        <end position="19"/>
    </location>
</feature>
<keyword evidence="10" id="KW-1185">Reference proteome</keyword>
<keyword evidence="6 7" id="KW-0349">Heme</keyword>
<proteinExistence type="inferred from homology"/>